<dbReference type="Proteomes" id="UP001500851">
    <property type="component" value="Unassembled WGS sequence"/>
</dbReference>
<accession>A0ABN2LCD1</accession>
<evidence type="ECO:0000313" key="2">
    <source>
        <dbReference type="Proteomes" id="UP001500851"/>
    </source>
</evidence>
<protein>
    <recommendedName>
        <fullName evidence="3">DUF1737 domain-containing protein</fullName>
    </recommendedName>
</protein>
<dbReference type="RefSeq" id="WP_344030185.1">
    <property type="nucleotide sequence ID" value="NZ_BAAAOB010000001.1"/>
</dbReference>
<keyword evidence="2" id="KW-1185">Reference proteome</keyword>
<proteinExistence type="predicted"/>
<reference evidence="1 2" key="1">
    <citation type="journal article" date="2019" name="Int. J. Syst. Evol. Microbiol.">
        <title>The Global Catalogue of Microorganisms (GCM) 10K type strain sequencing project: providing services to taxonomists for standard genome sequencing and annotation.</title>
        <authorList>
            <consortium name="The Broad Institute Genomics Platform"/>
            <consortium name="The Broad Institute Genome Sequencing Center for Infectious Disease"/>
            <person name="Wu L."/>
            <person name="Ma J."/>
        </authorList>
    </citation>
    <scope>NUCLEOTIDE SEQUENCE [LARGE SCALE GENOMIC DNA]</scope>
    <source>
        <strain evidence="1 2">JCM 14736</strain>
    </source>
</reference>
<sequence length="91" mass="9770">MYIGMIRPVETTTISVQGEGLPEVHELVHAQTPEGWAVAGMSVAMSKHDTVLSCEATLARRDGVEMLEGADYADVLSKVPEGYQLLSVQPA</sequence>
<evidence type="ECO:0000313" key="1">
    <source>
        <dbReference type="EMBL" id="GAA1783450.1"/>
    </source>
</evidence>
<organism evidence="1 2">
    <name type="scientific">Leucobacter iarius</name>
    <dbReference type="NCBI Taxonomy" id="333963"/>
    <lineage>
        <taxon>Bacteria</taxon>
        <taxon>Bacillati</taxon>
        <taxon>Actinomycetota</taxon>
        <taxon>Actinomycetes</taxon>
        <taxon>Micrococcales</taxon>
        <taxon>Microbacteriaceae</taxon>
        <taxon>Leucobacter</taxon>
    </lineage>
</organism>
<evidence type="ECO:0008006" key="3">
    <source>
        <dbReference type="Google" id="ProtNLM"/>
    </source>
</evidence>
<name>A0ABN2LCD1_9MICO</name>
<dbReference type="EMBL" id="BAAAOB010000001">
    <property type="protein sequence ID" value="GAA1783450.1"/>
    <property type="molecule type" value="Genomic_DNA"/>
</dbReference>
<gene>
    <name evidence="1" type="ORF">GCM10009768_10370</name>
</gene>
<comment type="caution">
    <text evidence="1">The sequence shown here is derived from an EMBL/GenBank/DDBJ whole genome shotgun (WGS) entry which is preliminary data.</text>
</comment>